<gene>
    <name evidence="2" type="ORF">CALCODRAFT_93014</name>
</gene>
<feature type="compositionally biased region" description="Basic and acidic residues" evidence="1">
    <location>
        <begin position="184"/>
        <end position="197"/>
    </location>
</feature>
<organism evidence="2 3">
    <name type="scientific">Calocera cornea HHB12733</name>
    <dbReference type="NCBI Taxonomy" id="1353952"/>
    <lineage>
        <taxon>Eukaryota</taxon>
        <taxon>Fungi</taxon>
        <taxon>Dikarya</taxon>
        <taxon>Basidiomycota</taxon>
        <taxon>Agaricomycotina</taxon>
        <taxon>Dacrymycetes</taxon>
        <taxon>Dacrymycetales</taxon>
        <taxon>Dacrymycetaceae</taxon>
        <taxon>Calocera</taxon>
    </lineage>
</organism>
<evidence type="ECO:0000313" key="3">
    <source>
        <dbReference type="Proteomes" id="UP000076842"/>
    </source>
</evidence>
<sequence>MSCQNPVFILLGPRTPLSPLLPTSSHLLQQQYSLSTSYPVNCNIKMPDATDRPTATVMNNSTDPPGSPSRVPTLTPAMARAIVNMLGDLTEPASPTGMSETPLSNNTTLVGGEEDEEEDEEEEDGNSTALNSDAIPTSDSDSDISDCDIGSPLIVGEDEGRVEPGEDGKEGEDGAEEEADEEDYQGHEEEAEDGTKD</sequence>
<proteinExistence type="predicted"/>
<name>A0A165D985_9BASI</name>
<keyword evidence="3" id="KW-1185">Reference proteome</keyword>
<accession>A0A165D985</accession>
<feature type="compositionally biased region" description="Acidic residues" evidence="1">
    <location>
        <begin position="112"/>
        <end position="125"/>
    </location>
</feature>
<evidence type="ECO:0000256" key="1">
    <source>
        <dbReference type="SAM" id="MobiDB-lite"/>
    </source>
</evidence>
<feature type="compositionally biased region" description="Acidic residues" evidence="1">
    <location>
        <begin position="173"/>
        <end position="183"/>
    </location>
</feature>
<feature type="region of interest" description="Disordered" evidence="1">
    <location>
        <begin position="52"/>
        <end position="73"/>
    </location>
</feature>
<feature type="compositionally biased region" description="Polar residues" evidence="1">
    <location>
        <begin position="96"/>
        <end position="109"/>
    </location>
</feature>
<dbReference type="InParanoid" id="A0A165D985"/>
<reference evidence="2 3" key="1">
    <citation type="journal article" date="2016" name="Mol. Biol. Evol.">
        <title>Comparative Genomics of Early-Diverging Mushroom-Forming Fungi Provides Insights into the Origins of Lignocellulose Decay Capabilities.</title>
        <authorList>
            <person name="Nagy L.G."/>
            <person name="Riley R."/>
            <person name="Tritt A."/>
            <person name="Adam C."/>
            <person name="Daum C."/>
            <person name="Floudas D."/>
            <person name="Sun H."/>
            <person name="Yadav J.S."/>
            <person name="Pangilinan J."/>
            <person name="Larsson K.H."/>
            <person name="Matsuura K."/>
            <person name="Barry K."/>
            <person name="Labutti K."/>
            <person name="Kuo R."/>
            <person name="Ohm R.A."/>
            <person name="Bhattacharya S.S."/>
            <person name="Shirouzu T."/>
            <person name="Yoshinaga Y."/>
            <person name="Martin F.M."/>
            <person name="Grigoriev I.V."/>
            <person name="Hibbett D.S."/>
        </authorList>
    </citation>
    <scope>NUCLEOTIDE SEQUENCE [LARGE SCALE GENOMIC DNA]</scope>
    <source>
        <strain evidence="2 3">HHB12733</strain>
    </source>
</reference>
<feature type="region of interest" description="Disordered" evidence="1">
    <location>
        <begin position="89"/>
        <end position="197"/>
    </location>
</feature>
<evidence type="ECO:0000313" key="2">
    <source>
        <dbReference type="EMBL" id="KZT52325.1"/>
    </source>
</evidence>
<feature type="compositionally biased region" description="Basic and acidic residues" evidence="1">
    <location>
        <begin position="158"/>
        <end position="172"/>
    </location>
</feature>
<dbReference type="AlphaFoldDB" id="A0A165D985"/>
<dbReference type="EMBL" id="KV424070">
    <property type="protein sequence ID" value="KZT52325.1"/>
    <property type="molecule type" value="Genomic_DNA"/>
</dbReference>
<dbReference type="Proteomes" id="UP000076842">
    <property type="component" value="Unassembled WGS sequence"/>
</dbReference>
<protein>
    <submittedName>
        <fullName evidence="2">Uncharacterized protein</fullName>
    </submittedName>
</protein>